<keyword evidence="1" id="KW-0812">Transmembrane</keyword>
<evidence type="ECO:0000313" key="3">
    <source>
        <dbReference type="Proteomes" id="UP000095552"/>
    </source>
</evidence>
<organism evidence="2 3">
    <name type="scientific">Roseivirga misakiensis</name>
    <dbReference type="NCBI Taxonomy" id="1563681"/>
    <lineage>
        <taxon>Bacteria</taxon>
        <taxon>Pseudomonadati</taxon>
        <taxon>Bacteroidota</taxon>
        <taxon>Cytophagia</taxon>
        <taxon>Cytophagales</taxon>
        <taxon>Roseivirgaceae</taxon>
        <taxon>Roseivirga</taxon>
    </lineage>
</organism>
<comment type="caution">
    <text evidence="2">The sequence shown here is derived from an EMBL/GenBank/DDBJ whole genome shotgun (WGS) entry which is preliminary data.</text>
</comment>
<keyword evidence="3" id="KW-1185">Reference proteome</keyword>
<feature type="transmembrane region" description="Helical" evidence="1">
    <location>
        <begin position="62"/>
        <end position="86"/>
    </location>
</feature>
<sequence length="129" mass="14790">MKSKRGINDQLDFDPSEDNHLYEVLFQQIEQEEDISINPKFSATILEQLKRKRKKEALRENIYFGLAIAGVFAFGFTVLQVISSFGGNSNTFLPKIILPATGLVSLIVIFQLVDHKLLKRKRFKRHLGI</sequence>
<dbReference type="STRING" id="1563681.BFP71_15160"/>
<evidence type="ECO:0000313" key="2">
    <source>
        <dbReference type="EMBL" id="OEK04782.1"/>
    </source>
</evidence>
<protein>
    <submittedName>
        <fullName evidence="2">Uncharacterized protein</fullName>
    </submittedName>
</protein>
<keyword evidence="1" id="KW-0472">Membrane</keyword>
<dbReference type="EMBL" id="MDGQ01000005">
    <property type="protein sequence ID" value="OEK04782.1"/>
    <property type="molecule type" value="Genomic_DNA"/>
</dbReference>
<proteinExistence type="predicted"/>
<dbReference type="Proteomes" id="UP000095552">
    <property type="component" value="Unassembled WGS sequence"/>
</dbReference>
<dbReference type="RefSeq" id="WP_069836287.1">
    <property type="nucleotide sequence ID" value="NZ_MDGQ01000005.1"/>
</dbReference>
<reference evidence="2 3" key="1">
    <citation type="submission" date="2016-08" db="EMBL/GenBank/DDBJ databases">
        <title>Draft genome of Fabibacter sp. strain SK-8.</title>
        <authorList>
            <person name="Wong S.-K."/>
            <person name="Hamasaki K."/>
            <person name="Yoshizawa S."/>
        </authorList>
    </citation>
    <scope>NUCLEOTIDE SEQUENCE [LARGE SCALE GENOMIC DNA]</scope>
    <source>
        <strain evidence="2 3">SK-8</strain>
    </source>
</reference>
<evidence type="ECO:0000256" key="1">
    <source>
        <dbReference type="SAM" id="Phobius"/>
    </source>
</evidence>
<feature type="transmembrane region" description="Helical" evidence="1">
    <location>
        <begin position="92"/>
        <end position="113"/>
    </location>
</feature>
<keyword evidence="1" id="KW-1133">Transmembrane helix</keyword>
<accession>A0A1E5T073</accession>
<gene>
    <name evidence="2" type="ORF">BFP71_15160</name>
</gene>
<name>A0A1E5T073_9BACT</name>
<dbReference type="AlphaFoldDB" id="A0A1E5T073"/>